<name>A0A7C9MM10_9RHOB</name>
<protein>
    <submittedName>
        <fullName evidence="4">Replication initiation protein</fullName>
    </submittedName>
</protein>
<dbReference type="Pfam" id="PF03428">
    <property type="entry name" value="RP-C"/>
    <property type="match status" value="1"/>
</dbReference>
<accession>A0A7C9MM10</accession>
<gene>
    <name evidence="4" type="ORF">GQ651_17860</name>
</gene>
<dbReference type="Proteomes" id="UP000480350">
    <property type="component" value="Unassembled WGS sequence"/>
</dbReference>
<feature type="domain" description="Plasmid replication protein C C-terminal" evidence="3">
    <location>
        <begin position="319"/>
        <end position="418"/>
    </location>
</feature>
<evidence type="ECO:0000259" key="2">
    <source>
        <dbReference type="Pfam" id="PF03428"/>
    </source>
</evidence>
<dbReference type="EMBL" id="WUPT01000005">
    <property type="protein sequence ID" value="MXQ09715.1"/>
    <property type="molecule type" value="Genomic_DNA"/>
</dbReference>
<proteinExistence type="predicted"/>
<reference evidence="4 5" key="2">
    <citation type="submission" date="2020-03" db="EMBL/GenBank/DDBJ databases">
        <title>Kangsaoukella pontilimi gen. nov., sp. nov., a new member of the family Rhodobacteraceae isolated from a tidal mudflat.</title>
        <authorList>
            <person name="Kim I.S."/>
        </authorList>
    </citation>
    <scope>NUCLEOTIDE SEQUENCE [LARGE SCALE GENOMIC DNA]</scope>
    <source>
        <strain evidence="4 5">GH1-50</strain>
    </source>
</reference>
<evidence type="ECO:0000313" key="4">
    <source>
        <dbReference type="EMBL" id="MXQ09715.1"/>
    </source>
</evidence>
<feature type="region of interest" description="Disordered" evidence="1">
    <location>
        <begin position="273"/>
        <end position="311"/>
    </location>
</feature>
<dbReference type="InterPro" id="IPR005090">
    <property type="entry name" value="RepC_N"/>
</dbReference>
<dbReference type="InterPro" id="IPR021760">
    <property type="entry name" value="RepC_C"/>
</dbReference>
<sequence length="427" mass="46879">MTYVPRTPFRRPVEAGLLAHETAAQAPLPPKGVNKWEVLREIAAARVALGVSDRAVGVLQTLLSFHPSTALGGNDHDLIVYPSNAAISERANGMPESTLRRHLAALVSAGLIVRRDSPNGKRFARRYDGEKEAFGFDLSPLVHRYDEFCRMAEAIRAQTERLERLRRTVSLMRRDLASLASYGAETRPDRRSLWQELNELAQSVSQALRRVPVWDEMEALERALDAALKTASALLEPCSETDAKIMVAKDVHSERHYQTSNTDSYALEPCLESKGAPVEAEASETADREAGSEAIDEGPVPDSGDTIRDLDDAPLPRLPLGLVLKACPEFLAMSPNRIGHWHHFVRAADVLRPQMGISPSAWDEACRVMGPENAAVVLAAMLERFEEISTPGGYLRHLTRKAAEDAFSPGPMVMALLNRPDGGSSQL</sequence>
<dbReference type="AlphaFoldDB" id="A0A7C9MM10"/>
<evidence type="ECO:0000256" key="1">
    <source>
        <dbReference type="SAM" id="MobiDB-lite"/>
    </source>
</evidence>
<organism evidence="4 5">
    <name type="scientific">Kangsaoukella pontilimi</name>
    <dbReference type="NCBI Taxonomy" id="2691042"/>
    <lineage>
        <taxon>Bacteria</taxon>
        <taxon>Pseudomonadati</taxon>
        <taxon>Pseudomonadota</taxon>
        <taxon>Alphaproteobacteria</taxon>
        <taxon>Rhodobacterales</taxon>
        <taxon>Paracoccaceae</taxon>
        <taxon>Kangsaoukella</taxon>
    </lineage>
</organism>
<dbReference type="Pfam" id="PF11800">
    <property type="entry name" value="RP-C_C"/>
    <property type="match status" value="1"/>
</dbReference>
<evidence type="ECO:0000259" key="3">
    <source>
        <dbReference type="Pfam" id="PF11800"/>
    </source>
</evidence>
<dbReference type="NCBIfam" id="NF010396">
    <property type="entry name" value="PRK13824.1"/>
    <property type="match status" value="1"/>
</dbReference>
<comment type="caution">
    <text evidence="4">The sequence shown here is derived from an EMBL/GenBank/DDBJ whole genome shotgun (WGS) entry which is preliminary data.</text>
</comment>
<dbReference type="CDD" id="cd00090">
    <property type="entry name" value="HTH_ARSR"/>
    <property type="match status" value="1"/>
</dbReference>
<evidence type="ECO:0000313" key="5">
    <source>
        <dbReference type="Proteomes" id="UP000480350"/>
    </source>
</evidence>
<feature type="domain" description="Plasmid replication protein C N-terminal" evidence="2">
    <location>
        <begin position="11"/>
        <end position="181"/>
    </location>
</feature>
<dbReference type="InterPro" id="IPR036390">
    <property type="entry name" value="WH_DNA-bd_sf"/>
</dbReference>
<dbReference type="GO" id="GO:0006355">
    <property type="term" value="P:regulation of DNA-templated transcription"/>
    <property type="evidence" value="ECO:0007669"/>
    <property type="project" value="UniProtKB-ARBA"/>
</dbReference>
<dbReference type="NCBIfam" id="NF040974">
    <property type="entry name" value="RepABC_RepC"/>
    <property type="match status" value="1"/>
</dbReference>
<dbReference type="SUPFAM" id="SSF46785">
    <property type="entry name" value="Winged helix' DNA-binding domain"/>
    <property type="match status" value="1"/>
</dbReference>
<keyword evidence="5" id="KW-1185">Reference proteome</keyword>
<reference evidence="4 5" key="1">
    <citation type="submission" date="2019-12" db="EMBL/GenBank/DDBJ databases">
        <authorList>
            <person name="Lee S.D."/>
        </authorList>
    </citation>
    <scope>NUCLEOTIDE SEQUENCE [LARGE SCALE GENOMIC DNA]</scope>
    <source>
        <strain evidence="4 5">GH1-50</strain>
    </source>
</reference>
<dbReference type="RefSeq" id="WP_160765641.1">
    <property type="nucleotide sequence ID" value="NZ_WUPT01000005.1"/>
</dbReference>
<dbReference type="InterPro" id="IPR047611">
    <property type="entry name" value="RepABC_RepC"/>
</dbReference>
<dbReference type="InterPro" id="IPR011991">
    <property type="entry name" value="ArsR-like_HTH"/>
</dbReference>